<keyword evidence="2" id="KW-1185">Reference proteome</keyword>
<accession>A0ACB9LHG1</accession>
<evidence type="ECO:0000313" key="1">
    <source>
        <dbReference type="EMBL" id="KAI4310786.1"/>
    </source>
</evidence>
<organism evidence="1 2">
    <name type="scientific">Melastoma candidum</name>
    <dbReference type="NCBI Taxonomy" id="119954"/>
    <lineage>
        <taxon>Eukaryota</taxon>
        <taxon>Viridiplantae</taxon>
        <taxon>Streptophyta</taxon>
        <taxon>Embryophyta</taxon>
        <taxon>Tracheophyta</taxon>
        <taxon>Spermatophyta</taxon>
        <taxon>Magnoliopsida</taxon>
        <taxon>eudicotyledons</taxon>
        <taxon>Gunneridae</taxon>
        <taxon>Pentapetalae</taxon>
        <taxon>rosids</taxon>
        <taxon>malvids</taxon>
        <taxon>Myrtales</taxon>
        <taxon>Melastomataceae</taxon>
        <taxon>Melastomatoideae</taxon>
        <taxon>Melastomateae</taxon>
        <taxon>Melastoma</taxon>
    </lineage>
</organism>
<reference evidence="2" key="1">
    <citation type="journal article" date="2023" name="Front. Plant Sci.">
        <title>Chromosomal-level genome assembly of Melastoma candidum provides insights into trichome evolution.</title>
        <authorList>
            <person name="Zhong Y."/>
            <person name="Wu W."/>
            <person name="Sun C."/>
            <person name="Zou P."/>
            <person name="Liu Y."/>
            <person name="Dai S."/>
            <person name="Zhou R."/>
        </authorList>
    </citation>
    <scope>NUCLEOTIDE SEQUENCE [LARGE SCALE GENOMIC DNA]</scope>
</reference>
<proteinExistence type="predicted"/>
<dbReference type="EMBL" id="CM042890">
    <property type="protein sequence ID" value="KAI4310786.1"/>
    <property type="molecule type" value="Genomic_DNA"/>
</dbReference>
<name>A0ACB9LHG1_9MYRT</name>
<dbReference type="Proteomes" id="UP001057402">
    <property type="component" value="Chromosome 11"/>
</dbReference>
<sequence>MALSAPLSRSRHNFFFSDPTTHSPRWPPPPQQLKRKLQLKGWNLRGPGSTATSWSSRANAARAAPADTAKLSQFPLFQPPSAPDSPSELEPADPDFYKIGYARNMTAYGIEFKEGPDGFGVYASKDVEPLRRARVIMEIPLELLLTISQKTPWMFFPDIIPIGHPIFDIINSTNPETDWDLRLACLLLYAFDREDNFWQLYGDFLPSVDECSSLLLATEEDLAELHDPILASTMKQQHSRVLDFWAKNWHSGVPLKIKRLARDPERFIWAVAIAQSRSLKMQLRIGALVQDKNMLAPYADMLNHSFEPNCFLHWRFKDRMLEVMINAGQRVVKGEEMMINYFKGQSNNMLMQRYGFSSPVNPWEPVEFSGNARIHLDSFLSIFNIAGLPQDYYHKNPDQTSRTGDTFVDGAVLAAARALPTWSDGDVPIIPSSEKKAAKELQEECRVMLTKFPTTVAQDEKLLDSMSPSRITLEAAIKYRLHRKLYLEKIIDALDIYQEHILF</sequence>
<protein>
    <submittedName>
        <fullName evidence="1">Uncharacterized protein</fullName>
    </submittedName>
</protein>
<evidence type="ECO:0000313" key="2">
    <source>
        <dbReference type="Proteomes" id="UP001057402"/>
    </source>
</evidence>
<gene>
    <name evidence="1" type="ORF">MLD38_035736</name>
</gene>
<comment type="caution">
    <text evidence="1">The sequence shown here is derived from an EMBL/GenBank/DDBJ whole genome shotgun (WGS) entry which is preliminary data.</text>
</comment>